<dbReference type="InterPro" id="IPR009056">
    <property type="entry name" value="Cyt_c-like_dom"/>
</dbReference>
<evidence type="ECO:0000256" key="1">
    <source>
        <dbReference type="ARBA" id="ARBA00022448"/>
    </source>
</evidence>
<proteinExistence type="predicted"/>
<organism evidence="9 10">
    <name type="scientific">Pelagibaculum spongiae</name>
    <dbReference type="NCBI Taxonomy" id="2080658"/>
    <lineage>
        <taxon>Bacteria</taxon>
        <taxon>Pseudomonadati</taxon>
        <taxon>Pseudomonadota</taxon>
        <taxon>Gammaproteobacteria</taxon>
        <taxon>Oceanospirillales</taxon>
        <taxon>Pelagibaculum</taxon>
    </lineage>
</organism>
<dbReference type="EMBL" id="QDDL01000002">
    <property type="protein sequence ID" value="PVZ70517.1"/>
    <property type="molecule type" value="Genomic_DNA"/>
</dbReference>
<evidence type="ECO:0000256" key="7">
    <source>
        <dbReference type="SAM" id="SignalP"/>
    </source>
</evidence>
<evidence type="ECO:0000256" key="4">
    <source>
        <dbReference type="ARBA" id="ARBA00022982"/>
    </source>
</evidence>
<evidence type="ECO:0000256" key="5">
    <source>
        <dbReference type="ARBA" id="ARBA00023004"/>
    </source>
</evidence>
<evidence type="ECO:0000259" key="8">
    <source>
        <dbReference type="PROSITE" id="PS51007"/>
    </source>
</evidence>
<dbReference type="AlphaFoldDB" id="A0A2V1GYT6"/>
<feature type="chain" id="PRO_5016031126" evidence="7">
    <location>
        <begin position="21"/>
        <end position="99"/>
    </location>
</feature>
<dbReference type="Pfam" id="PF13442">
    <property type="entry name" value="Cytochrome_CBB3"/>
    <property type="match status" value="1"/>
</dbReference>
<keyword evidence="7" id="KW-0732">Signal</keyword>
<dbReference type="PRINTS" id="PR00607">
    <property type="entry name" value="CYTCHROMECIE"/>
</dbReference>
<feature type="domain" description="Cytochrome c" evidence="8">
    <location>
        <begin position="19"/>
        <end position="99"/>
    </location>
</feature>
<comment type="caution">
    <text evidence="9">The sequence shown here is derived from an EMBL/GenBank/DDBJ whole genome shotgun (WGS) entry which is preliminary data.</text>
</comment>
<keyword evidence="1" id="KW-0813">Transport</keyword>
<dbReference type="GO" id="GO:0005506">
    <property type="term" value="F:iron ion binding"/>
    <property type="evidence" value="ECO:0007669"/>
    <property type="project" value="InterPro"/>
</dbReference>
<dbReference type="PROSITE" id="PS51007">
    <property type="entry name" value="CYTC"/>
    <property type="match status" value="1"/>
</dbReference>
<keyword evidence="3 6" id="KW-0479">Metal-binding</keyword>
<evidence type="ECO:0000256" key="3">
    <source>
        <dbReference type="ARBA" id="ARBA00022723"/>
    </source>
</evidence>
<feature type="signal peptide" evidence="7">
    <location>
        <begin position="1"/>
        <end position="20"/>
    </location>
</feature>
<evidence type="ECO:0000313" key="10">
    <source>
        <dbReference type="Proteomes" id="UP000244906"/>
    </source>
</evidence>
<keyword evidence="5 6" id="KW-0408">Iron</keyword>
<accession>A0A2V1GYT6</accession>
<gene>
    <name evidence="9" type="ORF">DC094_08010</name>
</gene>
<dbReference type="InterPro" id="IPR002323">
    <property type="entry name" value="Cyt_CIE"/>
</dbReference>
<keyword evidence="2 6" id="KW-0349">Heme</keyword>
<reference evidence="9 10" key="1">
    <citation type="submission" date="2018-04" db="EMBL/GenBank/DDBJ databases">
        <title>Thalassorhabdus spongiae gen. nov., sp. nov., isolated from a marine sponge in South-West Iceland.</title>
        <authorList>
            <person name="Knobloch S."/>
            <person name="Daussin A."/>
            <person name="Johannsson R."/>
            <person name="Marteinsson V.T."/>
        </authorList>
    </citation>
    <scope>NUCLEOTIDE SEQUENCE [LARGE SCALE GENOMIC DNA]</scope>
    <source>
        <strain evidence="9 10">Hp12</strain>
    </source>
</reference>
<dbReference type="SUPFAM" id="SSF46626">
    <property type="entry name" value="Cytochrome c"/>
    <property type="match status" value="1"/>
</dbReference>
<dbReference type="PANTHER" id="PTHR40942">
    <property type="match status" value="1"/>
</dbReference>
<protein>
    <submittedName>
        <fullName evidence="9">Cytochrome c5 family protein</fullName>
    </submittedName>
</protein>
<evidence type="ECO:0000313" key="9">
    <source>
        <dbReference type="EMBL" id="PVZ70517.1"/>
    </source>
</evidence>
<dbReference type="Gene3D" id="1.10.760.10">
    <property type="entry name" value="Cytochrome c-like domain"/>
    <property type="match status" value="1"/>
</dbReference>
<evidence type="ECO:0000256" key="6">
    <source>
        <dbReference type="PROSITE-ProRule" id="PRU00433"/>
    </source>
</evidence>
<dbReference type="GO" id="GO:0020037">
    <property type="term" value="F:heme binding"/>
    <property type="evidence" value="ECO:0007669"/>
    <property type="project" value="InterPro"/>
</dbReference>
<keyword evidence="4" id="KW-0249">Electron transport</keyword>
<evidence type="ECO:0000256" key="2">
    <source>
        <dbReference type="ARBA" id="ARBA00022617"/>
    </source>
</evidence>
<dbReference type="InterPro" id="IPR036909">
    <property type="entry name" value="Cyt_c-like_dom_sf"/>
</dbReference>
<keyword evidence="10" id="KW-1185">Reference proteome</keyword>
<name>A0A2V1GYT6_9GAMM</name>
<dbReference type="GO" id="GO:0009055">
    <property type="term" value="F:electron transfer activity"/>
    <property type="evidence" value="ECO:0007669"/>
    <property type="project" value="InterPro"/>
</dbReference>
<sequence>MKHLKIASLSVIMLMPSVVAAQPATQIYKQHCSTCHSSGIAGAPRKGSKYGWQSRLEAAGSIEQLVVSAKKGRRSMPPKGLCVSCSDTELRAAIEFMMQ</sequence>
<dbReference type="Proteomes" id="UP000244906">
    <property type="component" value="Unassembled WGS sequence"/>
</dbReference>
<dbReference type="PANTHER" id="PTHR40942:SF2">
    <property type="entry name" value="CYTOCHROME-RELATED"/>
    <property type="match status" value="1"/>
</dbReference>